<dbReference type="SUPFAM" id="SSF56784">
    <property type="entry name" value="HAD-like"/>
    <property type="match status" value="1"/>
</dbReference>
<evidence type="ECO:0000313" key="1">
    <source>
        <dbReference type="EMBL" id="MFC7341154.1"/>
    </source>
</evidence>
<reference evidence="2" key="1">
    <citation type="journal article" date="2019" name="Int. J. Syst. Evol. Microbiol.">
        <title>The Global Catalogue of Microorganisms (GCM) 10K type strain sequencing project: providing services to taxonomists for standard genome sequencing and annotation.</title>
        <authorList>
            <consortium name="The Broad Institute Genomics Platform"/>
            <consortium name="The Broad Institute Genome Sequencing Center for Infectious Disease"/>
            <person name="Wu L."/>
            <person name="Ma J."/>
        </authorList>
    </citation>
    <scope>NUCLEOTIDE SEQUENCE [LARGE SCALE GENOMIC DNA]</scope>
    <source>
        <strain evidence="2">WLHS5</strain>
    </source>
</reference>
<dbReference type="Pfam" id="PF00702">
    <property type="entry name" value="Hydrolase"/>
    <property type="match status" value="1"/>
</dbReference>
<dbReference type="SFLD" id="SFLDG01129">
    <property type="entry name" value="C1.5:_HAD__Beta-PGM__Phosphata"/>
    <property type="match status" value="1"/>
</dbReference>
<protein>
    <submittedName>
        <fullName evidence="1">HAD family hydrolase</fullName>
        <ecNumber evidence="1">3.1.3.-</ecNumber>
    </submittedName>
</protein>
<accession>A0ABW2LH97</accession>
<dbReference type="PRINTS" id="PR00413">
    <property type="entry name" value="HADHALOGNASE"/>
</dbReference>
<dbReference type="Gene3D" id="3.40.50.1000">
    <property type="entry name" value="HAD superfamily/HAD-like"/>
    <property type="match status" value="1"/>
</dbReference>
<dbReference type="SFLD" id="SFLDS00003">
    <property type="entry name" value="Haloacid_Dehalogenase"/>
    <property type="match status" value="1"/>
</dbReference>
<comment type="caution">
    <text evidence="1">The sequence shown here is derived from an EMBL/GenBank/DDBJ whole genome shotgun (WGS) entry which is preliminary data.</text>
</comment>
<dbReference type="NCBIfam" id="TIGR01549">
    <property type="entry name" value="HAD-SF-IA-v1"/>
    <property type="match status" value="1"/>
</dbReference>
<dbReference type="EMBL" id="JBHTCJ010000003">
    <property type="protein sequence ID" value="MFC7341154.1"/>
    <property type="molecule type" value="Genomic_DNA"/>
</dbReference>
<dbReference type="NCBIfam" id="TIGR01509">
    <property type="entry name" value="HAD-SF-IA-v3"/>
    <property type="match status" value="1"/>
</dbReference>
<dbReference type="GO" id="GO:0016787">
    <property type="term" value="F:hydrolase activity"/>
    <property type="evidence" value="ECO:0007669"/>
    <property type="project" value="UniProtKB-KW"/>
</dbReference>
<dbReference type="PANTHER" id="PTHR46649">
    <property type="match status" value="1"/>
</dbReference>
<dbReference type="RefSeq" id="WP_380665731.1">
    <property type="nucleotide sequence ID" value="NZ_JBHTCJ010000003.1"/>
</dbReference>
<dbReference type="PANTHER" id="PTHR46649:SF4">
    <property type="entry name" value="HALOACID DEHALOGENASE-LIKE HYDROLASE (HAD) SUPERFAMILY PROTEIN"/>
    <property type="match status" value="1"/>
</dbReference>
<dbReference type="Proteomes" id="UP001596504">
    <property type="component" value="Unassembled WGS sequence"/>
</dbReference>
<dbReference type="InterPro" id="IPR006439">
    <property type="entry name" value="HAD-SF_hydro_IA"/>
</dbReference>
<name>A0ABW2LH97_9PSEU</name>
<dbReference type="EC" id="3.1.3.-" evidence="1"/>
<evidence type="ECO:0000313" key="2">
    <source>
        <dbReference type="Proteomes" id="UP001596504"/>
    </source>
</evidence>
<keyword evidence="1" id="KW-0378">Hydrolase</keyword>
<organism evidence="1 2">
    <name type="scientific">Saccharopolyspora griseoalba</name>
    <dbReference type="NCBI Taxonomy" id="1431848"/>
    <lineage>
        <taxon>Bacteria</taxon>
        <taxon>Bacillati</taxon>
        <taxon>Actinomycetota</taxon>
        <taxon>Actinomycetes</taxon>
        <taxon>Pseudonocardiales</taxon>
        <taxon>Pseudonocardiaceae</taxon>
        <taxon>Saccharopolyspora</taxon>
    </lineage>
</organism>
<proteinExistence type="predicted"/>
<sequence length="231" mass="25609">MTVRSVIFDFSGTLFRLEEDESWFGDLTDRGGRPFDLAEQAEVMRRMTAPSGQVVELGAEYVDAWENRDLDPVEHRKVYLEVLRSSGVPGDQAAALYARLIDPDQWTPYPDTAEVLRRLHEADYRIGVISNIAFDIRPAFERAGITRYVEVFTLSYLEGVIKPDPKIFLRTCERLGVAPEEALMVGDSREADGGADAVGCQVAIVDPLPTAQRPTGLLDAVGHLLNPTTLS</sequence>
<gene>
    <name evidence="1" type="ORF">ACFQRI_06990</name>
</gene>
<keyword evidence="2" id="KW-1185">Reference proteome</keyword>
<dbReference type="InterPro" id="IPR023214">
    <property type="entry name" value="HAD_sf"/>
</dbReference>
<dbReference type="InterPro" id="IPR036412">
    <property type="entry name" value="HAD-like_sf"/>
</dbReference>